<name>A0A0B0P0L4_GOSAR</name>
<evidence type="ECO:0000313" key="1">
    <source>
        <dbReference type="EMBL" id="KHG18620.1"/>
    </source>
</evidence>
<keyword evidence="2" id="KW-1185">Reference proteome</keyword>
<protein>
    <submittedName>
        <fullName evidence="1">Uncharacterized protein</fullName>
    </submittedName>
</protein>
<reference evidence="2" key="1">
    <citation type="submission" date="2014-09" db="EMBL/GenBank/DDBJ databases">
        <authorList>
            <person name="Mudge J."/>
            <person name="Ramaraj T."/>
            <person name="Lindquist I.E."/>
            <person name="Bharti A.K."/>
            <person name="Sundararajan A."/>
            <person name="Cameron C.T."/>
            <person name="Woodward J.E."/>
            <person name="May G.D."/>
            <person name="Brubaker C."/>
            <person name="Broadhvest J."/>
            <person name="Wilkins T.A."/>
        </authorList>
    </citation>
    <scope>NUCLEOTIDE SEQUENCE</scope>
    <source>
        <strain evidence="2">cv. AKA8401</strain>
    </source>
</reference>
<dbReference type="AlphaFoldDB" id="A0A0B0P0L4"/>
<dbReference type="EMBL" id="KN410963">
    <property type="protein sequence ID" value="KHG18620.1"/>
    <property type="molecule type" value="Genomic_DNA"/>
</dbReference>
<organism evidence="1 2">
    <name type="scientific">Gossypium arboreum</name>
    <name type="common">Tree cotton</name>
    <name type="synonym">Gossypium nanking</name>
    <dbReference type="NCBI Taxonomy" id="29729"/>
    <lineage>
        <taxon>Eukaryota</taxon>
        <taxon>Viridiplantae</taxon>
        <taxon>Streptophyta</taxon>
        <taxon>Embryophyta</taxon>
        <taxon>Tracheophyta</taxon>
        <taxon>Spermatophyta</taxon>
        <taxon>Magnoliopsida</taxon>
        <taxon>eudicotyledons</taxon>
        <taxon>Gunneridae</taxon>
        <taxon>Pentapetalae</taxon>
        <taxon>rosids</taxon>
        <taxon>malvids</taxon>
        <taxon>Malvales</taxon>
        <taxon>Malvaceae</taxon>
        <taxon>Malvoideae</taxon>
        <taxon>Gossypium</taxon>
    </lineage>
</organism>
<gene>
    <name evidence="1" type="ORF">F383_25844</name>
</gene>
<dbReference type="Proteomes" id="UP000032142">
    <property type="component" value="Unassembled WGS sequence"/>
</dbReference>
<proteinExistence type="predicted"/>
<evidence type="ECO:0000313" key="2">
    <source>
        <dbReference type="Proteomes" id="UP000032142"/>
    </source>
</evidence>
<accession>A0A0B0P0L4</accession>
<sequence length="43" mass="5229">MFIYSPRAYAKLVDMIDVFYYACTMHTIWVRKGNEMVFLFDEI</sequence>